<proteinExistence type="predicted"/>
<dbReference type="GO" id="GO:0005102">
    <property type="term" value="F:signaling receptor binding"/>
    <property type="evidence" value="ECO:0007669"/>
    <property type="project" value="TreeGrafter"/>
</dbReference>
<sequence>MAASLITALFLFFCLLQSASADPQTHNVTAHPGQTANLPCKAPKNVNILIVEWIRSDPDAKKCVVLYRDGHIVKADQDPSYENRVQLKFYKMESGNLSLILENVTSKDEGTYKCLYVEERGGRRKRSAIDGEPSSIIQLKVTGPTDGDSEGGKHKEDEKDKHQHLGVILPVPVIAVVGLVGFAFKKRKGRSENKSDLPVDDPDVL</sequence>
<evidence type="ECO:0000313" key="9">
    <source>
        <dbReference type="Proteomes" id="UP001314229"/>
    </source>
</evidence>
<dbReference type="InterPro" id="IPR013783">
    <property type="entry name" value="Ig-like_fold"/>
</dbReference>
<dbReference type="GO" id="GO:0009897">
    <property type="term" value="C:external side of plasma membrane"/>
    <property type="evidence" value="ECO:0007669"/>
    <property type="project" value="TreeGrafter"/>
</dbReference>
<feature type="chain" id="PRO_5043774240" evidence="6">
    <location>
        <begin position="22"/>
        <end position="205"/>
    </location>
</feature>
<keyword evidence="9" id="KW-1185">Reference proteome</keyword>
<dbReference type="PANTHER" id="PTHR24100">
    <property type="entry name" value="BUTYROPHILIN"/>
    <property type="match status" value="1"/>
</dbReference>
<protein>
    <submittedName>
        <fullName evidence="8">Selection and upkeep of intraepithelial T-cells protein 7-like</fullName>
    </submittedName>
</protein>
<evidence type="ECO:0000256" key="6">
    <source>
        <dbReference type="SAM" id="SignalP"/>
    </source>
</evidence>
<dbReference type="InterPro" id="IPR007110">
    <property type="entry name" value="Ig-like_dom"/>
</dbReference>
<keyword evidence="3" id="KW-0393">Immunoglobulin domain</keyword>
<keyword evidence="6" id="KW-0732">Signal</keyword>
<dbReference type="PANTHER" id="PTHR24100:SF151">
    <property type="entry name" value="ICOS LIGAND"/>
    <property type="match status" value="1"/>
</dbReference>
<dbReference type="InterPro" id="IPR013106">
    <property type="entry name" value="Ig_V-set"/>
</dbReference>
<evidence type="ECO:0000256" key="4">
    <source>
        <dbReference type="SAM" id="MobiDB-lite"/>
    </source>
</evidence>
<comment type="subcellular location">
    <subcellularLocation>
        <location evidence="1">Membrane</location>
    </subcellularLocation>
</comment>
<keyword evidence="5" id="KW-1133">Transmembrane helix</keyword>
<dbReference type="PROSITE" id="PS50835">
    <property type="entry name" value="IG_LIKE"/>
    <property type="match status" value="1"/>
</dbReference>
<dbReference type="InterPro" id="IPR003599">
    <property type="entry name" value="Ig_sub"/>
</dbReference>
<dbReference type="SMART" id="SM00409">
    <property type="entry name" value="IG"/>
    <property type="match status" value="1"/>
</dbReference>
<evidence type="ECO:0000256" key="5">
    <source>
        <dbReference type="SAM" id="Phobius"/>
    </source>
</evidence>
<feature type="signal peptide" evidence="6">
    <location>
        <begin position="1"/>
        <end position="21"/>
    </location>
</feature>
<evidence type="ECO:0000256" key="3">
    <source>
        <dbReference type="ARBA" id="ARBA00023319"/>
    </source>
</evidence>
<reference evidence="8 9" key="1">
    <citation type="submission" date="2024-01" db="EMBL/GenBank/DDBJ databases">
        <authorList>
            <person name="Alioto T."/>
            <person name="Alioto T."/>
            <person name="Gomez Garrido J."/>
        </authorList>
    </citation>
    <scope>NUCLEOTIDE SEQUENCE [LARGE SCALE GENOMIC DNA]</scope>
</reference>
<accession>A0AAV1QHQ8</accession>
<dbReference type="SMART" id="SM00406">
    <property type="entry name" value="IGv"/>
    <property type="match status" value="1"/>
</dbReference>
<keyword evidence="2 5" id="KW-0472">Membrane</keyword>
<feature type="domain" description="Ig-like" evidence="7">
    <location>
        <begin position="23"/>
        <end position="130"/>
    </location>
</feature>
<gene>
    <name evidence="8" type="ORF">FSCOSCO3_A033739</name>
</gene>
<dbReference type="AlphaFoldDB" id="A0AAV1QHQ8"/>
<dbReference type="InterPro" id="IPR050504">
    <property type="entry name" value="IgSF_BTN/MOG"/>
</dbReference>
<dbReference type="Gene3D" id="2.60.40.10">
    <property type="entry name" value="Immunoglobulins"/>
    <property type="match status" value="1"/>
</dbReference>
<evidence type="ECO:0000313" key="8">
    <source>
        <dbReference type="EMBL" id="CAK6982900.1"/>
    </source>
</evidence>
<organism evidence="8 9">
    <name type="scientific">Scomber scombrus</name>
    <name type="common">Atlantic mackerel</name>
    <name type="synonym">Scomber vernalis</name>
    <dbReference type="NCBI Taxonomy" id="13677"/>
    <lineage>
        <taxon>Eukaryota</taxon>
        <taxon>Metazoa</taxon>
        <taxon>Chordata</taxon>
        <taxon>Craniata</taxon>
        <taxon>Vertebrata</taxon>
        <taxon>Euteleostomi</taxon>
        <taxon>Actinopterygii</taxon>
        <taxon>Neopterygii</taxon>
        <taxon>Teleostei</taxon>
        <taxon>Neoteleostei</taxon>
        <taxon>Acanthomorphata</taxon>
        <taxon>Pelagiaria</taxon>
        <taxon>Scombriformes</taxon>
        <taxon>Scombridae</taxon>
        <taxon>Scomber</taxon>
    </lineage>
</organism>
<feature type="transmembrane region" description="Helical" evidence="5">
    <location>
        <begin position="165"/>
        <end position="184"/>
    </location>
</feature>
<name>A0AAV1QHQ8_SCOSC</name>
<dbReference type="GO" id="GO:0050852">
    <property type="term" value="P:T cell receptor signaling pathway"/>
    <property type="evidence" value="ECO:0007669"/>
    <property type="project" value="TreeGrafter"/>
</dbReference>
<dbReference type="Proteomes" id="UP001314229">
    <property type="component" value="Unassembled WGS sequence"/>
</dbReference>
<dbReference type="GO" id="GO:0001817">
    <property type="term" value="P:regulation of cytokine production"/>
    <property type="evidence" value="ECO:0007669"/>
    <property type="project" value="TreeGrafter"/>
</dbReference>
<evidence type="ECO:0000256" key="1">
    <source>
        <dbReference type="ARBA" id="ARBA00004370"/>
    </source>
</evidence>
<dbReference type="Pfam" id="PF07686">
    <property type="entry name" value="V-set"/>
    <property type="match status" value="1"/>
</dbReference>
<feature type="compositionally biased region" description="Basic and acidic residues" evidence="4">
    <location>
        <begin position="150"/>
        <end position="161"/>
    </location>
</feature>
<dbReference type="EMBL" id="CAWUFR010001130">
    <property type="protein sequence ID" value="CAK6982900.1"/>
    <property type="molecule type" value="Genomic_DNA"/>
</dbReference>
<feature type="region of interest" description="Disordered" evidence="4">
    <location>
        <begin position="134"/>
        <end position="161"/>
    </location>
</feature>
<keyword evidence="5" id="KW-0812">Transmembrane</keyword>
<dbReference type="InterPro" id="IPR036179">
    <property type="entry name" value="Ig-like_dom_sf"/>
</dbReference>
<evidence type="ECO:0000259" key="7">
    <source>
        <dbReference type="PROSITE" id="PS50835"/>
    </source>
</evidence>
<dbReference type="SUPFAM" id="SSF48726">
    <property type="entry name" value="Immunoglobulin"/>
    <property type="match status" value="1"/>
</dbReference>
<comment type="caution">
    <text evidence="8">The sequence shown here is derived from an EMBL/GenBank/DDBJ whole genome shotgun (WGS) entry which is preliminary data.</text>
</comment>
<evidence type="ECO:0000256" key="2">
    <source>
        <dbReference type="ARBA" id="ARBA00023136"/>
    </source>
</evidence>